<proteinExistence type="predicted"/>
<sequence>MPRVPPSTSRPLKADADTEMALFRRGWRWLLVATAGVVVTAAGMALLLGVGDGWDVTFDRFLYLLLLLLSLSVSANGLRRGSQTSKAMVQLLVGFSIWLLFKLLLLLLLVEQPQVLLRELTESLFWLPLTIAWGLVVGAGLHRPGLLRGTVLGLLGVCLVGGGFWLWRRGWNPSVIQALTQLLLVTTTGYLGVEYFLKWLERVRYGQGERETLARLAYTDLLTSLPNRLQLQDELTRRTQTFSEEPFALLFVDVDSFKVINDTLGHEAGDLLLQNVALILQEASQREADDQAYRLSGDEFVVLLSGRTSAQVVAEAEEWQRQLQEKTRRSRFSTTLSIGISLYPDDASTPDELLRHADSAMYAVKRSGRGQVRRYQQEYDAQTERFQQLARALQPPYHEAGFSLAYQPIYDLTSELPVKAEALLRWRHPQLGHVSPAEFIPVAERSGQISDIGQWVLQEASRSAVGWAALGWPQLSLSVNVSPMQLSRPDYAQQVETTLREVGFAPGHLELELTETAALYEDHRIQANLDQLERLGIGISIDGFGAGYSNLSRLRSLRISTLKLDRSLIRDLPNEDGEFSRLLTRTAVSLAQQRHLSTTAEGLETAAYVEAARQLGCTLGQGYALSYPLSEDQLADLLRQLKDVRAEQKEAGEVRGA</sequence>
<dbReference type="SMART" id="SM00052">
    <property type="entry name" value="EAL"/>
    <property type="match status" value="1"/>
</dbReference>
<dbReference type="CDD" id="cd01948">
    <property type="entry name" value="EAL"/>
    <property type="match status" value="1"/>
</dbReference>
<dbReference type="NCBIfam" id="TIGR00254">
    <property type="entry name" value="GGDEF"/>
    <property type="match status" value="1"/>
</dbReference>
<dbReference type="SUPFAM" id="SSF55073">
    <property type="entry name" value="Nucleotide cyclase"/>
    <property type="match status" value="1"/>
</dbReference>
<dbReference type="InterPro" id="IPR001633">
    <property type="entry name" value="EAL_dom"/>
</dbReference>
<feature type="domain" description="GGDEF" evidence="3">
    <location>
        <begin position="245"/>
        <end position="377"/>
    </location>
</feature>
<feature type="transmembrane region" description="Helical" evidence="1">
    <location>
        <begin position="149"/>
        <end position="167"/>
    </location>
</feature>
<organism evidence="4">
    <name type="scientific">Deinococcus sp. VB142</name>
    <dbReference type="NCBI Taxonomy" id="3112952"/>
    <lineage>
        <taxon>Bacteria</taxon>
        <taxon>Thermotogati</taxon>
        <taxon>Deinococcota</taxon>
        <taxon>Deinococci</taxon>
        <taxon>Deinococcales</taxon>
        <taxon>Deinococcaceae</taxon>
        <taxon>Deinococcus</taxon>
    </lineage>
</organism>
<dbReference type="InterPro" id="IPR043128">
    <property type="entry name" value="Rev_trsase/Diguanyl_cyclase"/>
</dbReference>
<dbReference type="Pfam" id="PF00990">
    <property type="entry name" value="GGDEF"/>
    <property type="match status" value="1"/>
</dbReference>
<evidence type="ECO:0000256" key="1">
    <source>
        <dbReference type="SAM" id="Phobius"/>
    </source>
</evidence>
<keyword evidence="1" id="KW-0472">Membrane</keyword>
<dbReference type="InterPro" id="IPR052155">
    <property type="entry name" value="Biofilm_reg_signaling"/>
</dbReference>
<keyword evidence="1" id="KW-0812">Transmembrane</keyword>
<evidence type="ECO:0000313" key="4">
    <source>
        <dbReference type="EMBL" id="WYF43858.1"/>
    </source>
</evidence>
<evidence type="ECO:0000259" key="2">
    <source>
        <dbReference type="PROSITE" id="PS50883"/>
    </source>
</evidence>
<feature type="domain" description="EAL" evidence="2">
    <location>
        <begin position="382"/>
        <end position="642"/>
    </location>
</feature>
<dbReference type="PANTHER" id="PTHR44757:SF2">
    <property type="entry name" value="BIOFILM ARCHITECTURE MAINTENANCE PROTEIN MBAA"/>
    <property type="match status" value="1"/>
</dbReference>
<dbReference type="CDD" id="cd01949">
    <property type="entry name" value="GGDEF"/>
    <property type="match status" value="1"/>
</dbReference>
<dbReference type="Pfam" id="PF00563">
    <property type="entry name" value="EAL"/>
    <property type="match status" value="1"/>
</dbReference>
<keyword evidence="1" id="KW-1133">Transmembrane helix</keyword>
<dbReference type="InterPro" id="IPR029787">
    <property type="entry name" value="Nucleotide_cyclase"/>
</dbReference>
<name>A0AAU6Q0T5_9DEIO</name>
<dbReference type="InterPro" id="IPR035919">
    <property type="entry name" value="EAL_sf"/>
</dbReference>
<feature type="transmembrane region" description="Helical" evidence="1">
    <location>
        <begin position="125"/>
        <end position="142"/>
    </location>
</feature>
<dbReference type="AlphaFoldDB" id="A0AAU6Q0T5"/>
<feature type="transmembrane region" description="Helical" evidence="1">
    <location>
        <begin position="61"/>
        <end position="79"/>
    </location>
</feature>
<dbReference type="SUPFAM" id="SSF141868">
    <property type="entry name" value="EAL domain-like"/>
    <property type="match status" value="1"/>
</dbReference>
<feature type="transmembrane region" description="Helical" evidence="1">
    <location>
        <begin position="29"/>
        <end position="49"/>
    </location>
</feature>
<dbReference type="PROSITE" id="PS50883">
    <property type="entry name" value="EAL"/>
    <property type="match status" value="1"/>
</dbReference>
<dbReference type="EMBL" id="CP149782">
    <property type="protein sequence ID" value="WYF43858.1"/>
    <property type="molecule type" value="Genomic_DNA"/>
</dbReference>
<dbReference type="InterPro" id="IPR000160">
    <property type="entry name" value="GGDEF_dom"/>
</dbReference>
<gene>
    <name evidence="4" type="ORF">WDJ50_10585</name>
</gene>
<dbReference type="PANTHER" id="PTHR44757">
    <property type="entry name" value="DIGUANYLATE CYCLASE DGCP"/>
    <property type="match status" value="1"/>
</dbReference>
<protein>
    <submittedName>
        <fullName evidence="4">EAL domain-containing protein</fullName>
    </submittedName>
</protein>
<accession>A0AAU6Q0T5</accession>
<dbReference type="RefSeq" id="WP_339094900.1">
    <property type="nucleotide sequence ID" value="NZ_CP149782.1"/>
</dbReference>
<dbReference type="Gene3D" id="3.20.20.450">
    <property type="entry name" value="EAL domain"/>
    <property type="match status" value="1"/>
</dbReference>
<dbReference type="SMART" id="SM00267">
    <property type="entry name" value="GGDEF"/>
    <property type="match status" value="1"/>
</dbReference>
<evidence type="ECO:0000259" key="3">
    <source>
        <dbReference type="PROSITE" id="PS50887"/>
    </source>
</evidence>
<feature type="transmembrane region" description="Helical" evidence="1">
    <location>
        <begin position="91"/>
        <end position="110"/>
    </location>
</feature>
<reference evidence="4" key="1">
    <citation type="submission" date="2024-03" db="EMBL/GenBank/DDBJ databases">
        <title>Deinococcus weizhi sp. nov., isolated from human skin.</title>
        <authorList>
            <person name="Wei Z."/>
            <person name="Tian F."/>
            <person name="Yang C."/>
            <person name="Xin L.T."/>
            <person name="Wen Z.J."/>
            <person name="Lan K.C."/>
            <person name="Yu L."/>
            <person name="Zhe W."/>
            <person name="Dan F.D."/>
            <person name="Jun W."/>
            <person name="Rui Z."/>
            <person name="Yong X.J."/>
            <person name="Ting Y."/>
            <person name="Wei X."/>
            <person name="Xu Z.G."/>
            <person name="Xin Z."/>
            <person name="Dong F.G."/>
            <person name="Ni X.M."/>
            <person name="Zheng M.G."/>
            <person name="Chun Y."/>
            <person name="Qian W.X."/>
        </authorList>
    </citation>
    <scope>NUCLEOTIDE SEQUENCE</scope>
    <source>
        <strain evidence="4">VB142</strain>
    </source>
</reference>
<dbReference type="Gene3D" id="3.30.70.270">
    <property type="match status" value="1"/>
</dbReference>
<dbReference type="PROSITE" id="PS50887">
    <property type="entry name" value="GGDEF"/>
    <property type="match status" value="1"/>
</dbReference>